<dbReference type="Proteomes" id="UP001281410">
    <property type="component" value="Unassembled WGS sequence"/>
</dbReference>
<evidence type="ECO:0000313" key="2">
    <source>
        <dbReference type="EMBL" id="KAK3189148.1"/>
    </source>
</evidence>
<sequence length="319" mass="37054">MASNRGRGRRGRGLGIQPSPTDIFRGIEASDLSSDLSLTYNSPLRPNHRDKYAISIISQPPDPNLLNIPSPSPSPNLSWTNKFSPLQADSPSFKTVVSAHLSPHSIKQEKLAISKQNLNTTSSPSSSKPPSLSYPYIPKSFFDIFCSMEISILLDQYFDEPKKLADTLIDPVFFRLPKDHLKCHMFYEFILVDTNFIYISDVFDKVDKEKIIFRKIKLCKILTQAQWGDPNKKKRFSRQFLIPDFTYWDYIKAWTYMLYGQNPGKSLSWFIYFDKNFPLEIPFWFLEWWDKYGPTIDILPPSIKEGYTYWTTHFDKPST</sequence>
<comment type="caution">
    <text evidence="2">The sequence shown here is derived from an EMBL/GenBank/DDBJ whole genome shotgun (WGS) entry which is preliminary data.</text>
</comment>
<protein>
    <submittedName>
        <fullName evidence="2">Uncharacterized protein</fullName>
    </submittedName>
</protein>
<dbReference type="AlphaFoldDB" id="A0AAD9ZQY7"/>
<keyword evidence="3" id="KW-1185">Reference proteome</keyword>
<accession>A0AAD9ZQY7</accession>
<evidence type="ECO:0000256" key="1">
    <source>
        <dbReference type="SAM" id="MobiDB-lite"/>
    </source>
</evidence>
<gene>
    <name evidence="2" type="ORF">Dsin_028709</name>
</gene>
<reference evidence="2" key="1">
    <citation type="journal article" date="2023" name="Plant J.">
        <title>Genome sequences and population genomics provide insights into the demographic history, inbreeding, and mutation load of two 'living fossil' tree species of Dipteronia.</title>
        <authorList>
            <person name="Feng Y."/>
            <person name="Comes H.P."/>
            <person name="Chen J."/>
            <person name="Zhu S."/>
            <person name="Lu R."/>
            <person name="Zhang X."/>
            <person name="Li P."/>
            <person name="Qiu J."/>
            <person name="Olsen K.M."/>
            <person name="Qiu Y."/>
        </authorList>
    </citation>
    <scope>NUCLEOTIDE SEQUENCE</scope>
    <source>
        <strain evidence="2">NBL</strain>
    </source>
</reference>
<organism evidence="2 3">
    <name type="scientific">Dipteronia sinensis</name>
    <dbReference type="NCBI Taxonomy" id="43782"/>
    <lineage>
        <taxon>Eukaryota</taxon>
        <taxon>Viridiplantae</taxon>
        <taxon>Streptophyta</taxon>
        <taxon>Embryophyta</taxon>
        <taxon>Tracheophyta</taxon>
        <taxon>Spermatophyta</taxon>
        <taxon>Magnoliopsida</taxon>
        <taxon>eudicotyledons</taxon>
        <taxon>Gunneridae</taxon>
        <taxon>Pentapetalae</taxon>
        <taxon>rosids</taxon>
        <taxon>malvids</taxon>
        <taxon>Sapindales</taxon>
        <taxon>Sapindaceae</taxon>
        <taxon>Hippocastanoideae</taxon>
        <taxon>Acereae</taxon>
        <taxon>Dipteronia</taxon>
    </lineage>
</organism>
<proteinExistence type="predicted"/>
<feature type="region of interest" description="Disordered" evidence="1">
    <location>
        <begin position="1"/>
        <end position="22"/>
    </location>
</feature>
<feature type="compositionally biased region" description="Basic residues" evidence="1">
    <location>
        <begin position="1"/>
        <end position="12"/>
    </location>
</feature>
<dbReference type="PANTHER" id="PTHR48434">
    <property type="entry name" value="(RAPE) HYPOTHETICAL PROTEIN"/>
    <property type="match status" value="1"/>
</dbReference>
<name>A0AAD9ZQY7_9ROSI</name>
<dbReference type="PANTHER" id="PTHR48434:SF1">
    <property type="entry name" value="(RAPE) HYPOTHETICAL PROTEIN"/>
    <property type="match status" value="1"/>
</dbReference>
<dbReference type="EMBL" id="JANJYJ010000009">
    <property type="protein sequence ID" value="KAK3189148.1"/>
    <property type="molecule type" value="Genomic_DNA"/>
</dbReference>
<evidence type="ECO:0000313" key="3">
    <source>
        <dbReference type="Proteomes" id="UP001281410"/>
    </source>
</evidence>